<evidence type="ECO:0000313" key="3">
    <source>
        <dbReference type="Proteomes" id="UP000317638"/>
    </source>
</evidence>
<proteinExistence type="predicted"/>
<protein>
    <submittedName>
        <fullName evidence="2">Type IV toxin-antitoxin system AbiEi family antitoxin domain-containing protein</fullName>
    </submittedName>
</protein>
<dbReference type="Pfam" id="PF13338">
    <property type="entry name" value="AbiEi_4"/>
    <property type="match status" value="1"/>
</dbReference>
<dbReference type="Proteomes" id="UP000317638">
    <property type="component" value="Unassembled WGS sequence"/>
</dbReference>
<evidence type="ECO:0000259" key="1">
    <source>
        <dbReference type="Pfam" id="PF13338"/>
    </source>
</evidence>
<gene>
    <name evidence="2" type="ORF">FOJ82_11400</name>
</gene>
<evidence type="ECO:0000313" key="2">
    <source>
        <dbReference type="EMBL" id="TRY17864.1"/>
    </source>
</evidence>
<dbReference type="AlphaFoldDB" id="A0A553JZJ6"/>
<dbReference type="RefSeq" id="WP_143938604.1">
    <property type="nucleotide sequence ID" value="NZ_VKKG01000004.1"/>
</dbReference>
<organism evidence="2 3">
    <name type="scientific">Tessaracoccus rhinocerotis</name>
    <dbReference type="NCBI Taxonomy" id="1689449"/>
    <lineage>
        <taxon>Bacteria</taxon>
        <taxon>Bacillati</taxon>
        <taxon>Actinomycetota</taxon>
        <taxon>Actinomycetes</taxon>
        <taxon>Propionibacteriales</taxon>
        <taxon>Propionibacteriaceae</taxon>
        <taxon>Tessaracoccus</taxon>
    </lineage>
</organism>
<comment type="caution">
    <text evidence="2">The sequence shown here is derived from an EMBL/GenBank/DDBJ whole genome shotgun (WGS) entry which is preliminary data.</text>
</comment>
<dbReference type="OrthoDB" id="5143202at2"/>
<dbReference type="InterPro" id="IPR025159">
    <property type="entry name" value="AbiEi_N"/>
</dbReference>
<reference evidence="2 3" key="1">
    <citation type="submission" date="2019-07" db="EMBL/GenBank/DDBJ databases">
        <authorList>
            <person name="Zhou L.-Y."/>
        </authorList>
    </citation>
    <scope>NUCLEOTIDE SEQUENCE [LARGE SCALE GENOMIC DNA]</scope>
    <source>
        <strain evidence="2 3">YIM 101269</strain>
    </source>
</reference>
<dbReference type="EMBL" id="VKKG01000004">
    <property type="protein sequence ID" value="TRY17864.1"/>
    <property type="molecule type" value="Genomic_DNA"/>
</dbReference>
<sequence length="311" mass="34506">MHLEPNQLVTHAQLARQGLTANDIRKRLRNGELERLRRGVYRPTTTTLSTELLHRQLVRATLTEVHSSTVISHLSAGVLHQLPVPIAGLDRVWATRRTAGHGKRSHHLVTRTSPLDDDEVTRLGDFPVTTLARTASDLARTSPFAWGVMAVDAALHQGLALEDLLPALERHPRLHGLNRARSVVEFADERSESAAESMSRVSMALAGIPDPATQFEIVDDSGQFVARADFAWPELKLVGEMDGKGKYADLLAPGESVADVVMREKLREERIRQAGYWIVRWDWKIACDATALGALLRRAMGLQRRQLGLIG</sequence>
<accession>A0A553JZJ6</accession>
<name>A0A553JZJ6_9ACTN</name>
<feature type="domain" description="AbiEi antitoxin N-terminal" evidence="1">
    <location>
        <begin position="8"/>
        <end position="43"/>
    </location>
</feature>
<keyword evidence="3" id="KW-1185">Reference proteome</keyword>